<dbReference type="NCBIfam" id="NF040570">
    <property type="entry name" value="guided_TnpB"/>
    <property type="match status" value="1"/>
</dbReference>
<proteinExistence type="inferred from homology"/>
<reference evidence="10 11" key="1">
    <citation type="submission" date="2019-01" db="EMBL/GenBank/DDBJ databases">
        <title>Draft genome sequences of the type strains of six Macrococcus species.</title>
        <authorList>
            <person name="Mazhar S."/>
            <person name="Altermann E."/>
            <person name="Hill C."/>
            <person name="Mcauliffe O."/>
        </authorList>
    </citation>
    <scope>NUCLEOTIDE SEQUENCE [LARGE SCALE GENOMIC DNA]</scope>
    <source>
        <strain evidence="10 11">ATCC 51828</strain>
    </source>
</reference>
<evidence type="ECO:0000256" key="3">
    <source>
        <dbReference type="ARBA" id="ARBA00022723"/>
    </source>
</evidence>
<comment type="caution">
    <text evidence="10">The sequence shown here is derived from an EMBL/GenBank/DDBJ whole genome shotgun (WGS) entry which is preliminary data.</text>
</comment>
<name>A0A9Q8CFA8_9STAP</name>
<dbReference type="Pfam" id="PF12323">
    <property type="entry name" value="HTH_OrfB_IS605"/>
    <property type="match status" value="1"/>
</dbReference>
<organism evidence="10 11">
    <name type="scientific">Macrococcus carouselicus</name>
    <dbReference type="NCBI Taxonomy" id="69969"/>
    <lineage>
        <taxon>Bacteria</taxon>
        <taxon>Bacillati</taxon>
        <taxon>Bacillota</taxon>
        <taxon>Bacilli</taxon>
        <taxon>Bacillales</taxon>
        <taxon>Staphylococcaceae</taxon>
        <taxon>Macrococcus</taxon>
    </lineage>
</organism>
<dbReference type="InterPro" id="IPR021027">
    <property type="entry name" value="Transposase_put_HTH"/>
</dbReference>
<comment type="similarity">
    <text evidence="1">In the C-terminal section; belongs to the transposase 35 family.</text>
</comment>
<dbReference type="EMBL" id="SCWD01000006">
    <property type="protein sequence ID" value="TDL95518.1"/>
    <property type="molecule type" value="Genomic_DNA"/>
</dbReference>
<keyword evidence="4" id="KW-0862">Zinc</keyword>
<evidence type="ECO:0000313" key="11">
    <source>
        <dbReference type="Proteomes" id="UP000295280"/>
    </source>
</evidence>
<evidence type="ECO:0000256" key="5">
    <source>
        <dbReference type="ARBA" id="ARBA00023125"/>
    </source>
</evidence>
<dbReference type="InterPro" id="IPR001959">
    <property type="entry name" value="Transposase"/>
</dbReference>
<evidence type="ECO:0000256" key="2">
    <source>
        <dbReference type="ARBA" id="ARBA00022578"/>
    </source>
</evidence>
<dbReference type="GO" id="GO:0046872">
    <property type="term" value="F:metal ion binding"/>
    <property type="evidence" value="ECO:0007669"/>
    <property type="project" value="UniProtKB-KW"/>
</dbReference>
<evidence type="ECO:0000259" key="9">
    <source>
        <dbReference type="Pfam" id="PF12323"/>
    </source>
</evidence>
<protein>
    <submittedName>
        <fullName evidence="10">Transposase</fullName>
    </submittedName>
</protein>
<evidence type="ECO:0000259" key="8">
    <source>
        <dbReference type="Pfam" id="PF07282"/>
    </source>
</evidence>
<evidence type="ECO:0000256" key="6">
    <source>
        <dbReference type="ARBA" id="ARBA00023172"/>
    </source>
</evidence>
<keyword evidence="6" id="KW-0233">DNA recombination</keyword>
<evidence type="ECO:0000256" key="4">
    <source>
        <dbReference type="ARBA" id="ARBA00022833"/>
    </source>
</evidence>
<evidence type="ECO:0000256" key="1">
    <source>
        <dbReference type="ARBA" id="ARBA00008761"/>
    </source>
</evidence>
<dbReference type="GO" id="GO:0003677">
    <property type="term" value="F:DNA binding"/>
    <property type="evidence" value="ECO:0007669"/>
    <property type="project" value="UniProtKB-KW"/>
</dbReference>
<dbReference type="Pfam" id="PF07282">
    <property type="entry name" value="Cas12f1-like_TNB"/>
    <property type="match status" value="1"/>
</dbReference>
<keyword evidence="2" id="KW-0815">Transposition</keyword>
<dbReference type="RefSeq" id="WP_133418366.1">
    <property type="nucleotide sequence ID" value="NZ_SCWD01000006.1"/>
</dbReference>
<dbReference type="GO" id="GO:0006310">
    <property type="term" value="P:DNA recombination"/>
    <property type="evidence" value="ECO:0007669"/>
    <property type="project" value="UniProtKB-KW"/>
</dbReference>
<sequence length="365" mass="42844">MRAYKSEIKPTGEQARLINQTIGVTRYVYNLFIMKNQDRYKRNLSFMSGYDFSRWLNNRHSKQNQWIKDVSSKAVKQSIMNADKSYRGFFSKKTGFPSYKKKSLKGSFYLIGTIKVGRHRIFLPKLKWIRLKEYGYIPNDNIKSATVSREGNRYFVSVLVDESPTQTISTEKSEPIGLDLGLKETVYLSNGQKLMSIYRNKQLLKLNQSLKRQQRKLARKQKGSNNRYKQLLKTNRLYQRISNIKSDMKRKFIHAIIATNPQYITIENLNIKGMMKNRRLSNALQQTGLGYIVEWLKLKSKQSDIELRQVSRFYPSSQLCHCCNHRQKMPLNKRIFRCENCGNETDRDLNASINLVNARDYVVLT</sequence>
<evidence type="ECO:0000259" key="7">
    <source>
        <dbReference type="Pfam" id="PF01385"/>
    </source>
</evidence>
<accession>A0A9Q8CFA8</accession>
<feature type="domain" description="Probable transposase IS891/IS1136/IS1341" evidence="7">
    <location>
        <begin position="164"/>
        <end position="278"/>
    </location>
</feature>
<dbReference type="AlphaFoldDB" id="A0A9Q8CFA8"/>
<gene>
    <name evidence="10" type="ORF">ERX40_10065</name>
</gene>
<feature type="domain" description="Transposase putative helix-turn-helix" evidence="9">
    <location>
        <begin position="2"/>
        <end position="43"/>
    </location>
</feature>
<dbReference type="InterPro" id="IPR010095">
    <property type="entry name" value="Cas12f1-like_TNB"/>
</dbReference>
<evidence type="ECO:0000313" key="10">
    <source>
        <dbReference type="EMBL" id="TDL95518.1"/>
    </source>
</evidence>
<dbReference type="Proteomes" id="UP000295280">
    <property type="component" value="Unassembled WGS sequence"/>
</dbReference>
<keyword evidence="3" id="KW-0479">Metal-binding</keyword>
<keyword evidence="5" id="KW-0238">DNA-binding</keyword>
<dbReference type="GO" id="GO:0032196">
    <property type="term" value="P:transposition"/>
    <property type="evidence" value="ECO:0007669"/>
    <property type="project" value="UniProtKB-KW"/>
</dbReference>
<feature type="domain" description="Cas12f1-like TNB" evidence="8">
    <location>
        <begin position="292"/>
        <end position="355"/>
    </location>
</feature>
<keyword evidence="11" id="KW-1185">Reference proteome</keyword>
<dbReference type="Pfam" id="PF01385">
    <property type="entry name" value="OrfB_IS605"/>
    <property type="match status" value="1"/>
</dbReference>
<dbReference type="OrthoDB" id="56768at2"/>